<organism evidence="2 3">
    <name type="scientific">Luteimonas gilva</name>
    <dbReference type="NCBI Taxonomy" id="2572684"/>
    <lineage>
        <taxon>Bacteria</taxon>
        <taxon>Pseudomonadati</taxon>
        <taxon>Pseudomonadota</taxon>
        <taxon>Gammaproteobacteria</taxon>
        <taxon>Lysobacterales</taxon>
        <taxon>Lysobacteraceae</taxon>
        <taxon>Luteimonas</taxon>
    </lineage>
</organism>
<dbReference type="AlphaFoldDB" id="A0A4U5JLH1"/>
<evidence type="ECO:0000256" key="1">
    <source>
        <dbReference type="SAM" id="MobiDB-lite"/>
    </source>
</evidence>
<gene>
    <name evidence="2" type="ORF">FCE95_15665</name>
</gene>
<protein>
    <submittedName>
        <fullName evidence="2">Uncharacterized protein</fullName>
    </submittedName>
</protein>
<comment type="caution">
    <text evidence="2">The sequence shown here is derived from an EMBL/GenBank/DDBJ whole genome shotgun (WGS) entry which is preliminary data.</text>
</comment>
<dbReference type="RefSeq" id="WP_137267969.1">
    <property type="nucleotide sequence ID" value="NZ_SZUA01000003.1"/>
</dbReference>
<accession>A0A4U5JLH1</accession>
<feature type="region of interest" description="Disordered" evidence="1">
    <location>
        <begin position="46"/>
        <end position="94"/>
    </location>
</feature>
<dbReference type="Proteomes" id="UP000308707">
    <property type="component" value="Unassembled WGS sequence"/>
</dbReference>
<reference evidence="2 3" key="1">
    <citation type="submission" date="2019-04" db="EMBL/GenBank/DDBJ databases">
        <title>Reference strain of H23.</title>
        <authorList>
            <person name="Luo X."/>
        </authorList>
    </citation>
    <scope>NUCLEOTIDE SEQUENCE [LARGE SCALE GENOMIC DNA]</scope>
    <source>
        <strain evidence="2 3">H23</strain>
    </source>
</reference>
<keyword evidence="3" id="KW-1185">Reference proteome</keyword>
<feature type="compositionally biased region" description="Basic and acidic residues" evidence="1">
    <location>
        <begin position="49"/>
        <end position="59"/>
    </location>
</feature>
<sequence>MAGPADAADVRKCIGKGGNSYVSGACPPGMREAWVRQVVAEAAPAVDARTGRTRADRAATRSGKKAGGGHARQRRSSAQAPADRACEAAKRRRAEVRDRDWYTLTYEQLGALDRRVERACR</sequence>
<name>A0A4U5JLH1_9GAMM</name>
<evidence type="ECO:0000313" key="3">
    <source>
        <dbReference type="Proteomes" id="UP000308707"/>
    </source>
</evidence>
<dbReference type="OrthoDB" id="6027793at2"/>
<dbReference type="EMBL" id="SZUA01000003">
    <property type="protein sequence ID" value="TKR29566.1"/>
    <property type="molecule type" value="Genomic_DNA"/>
</dbReference>
<feature type="compositionally biased region" description="Basic and acidic residues" evidence="1">
    <location>
        <begin position="84"/>
        <end position="94"/>
    </location>
</feature>
<evidence type="ECO:0000313" key="2">
    <source>
        <dbReference type="EMBL" id="TKR29566.1"/>
    </source>
</evidence>
<proteinExistence type="predicted"/>